<dbReference type="Gene3D" id="2.60.40.10">
    <property type="entry name" value="Immunoglobulins"/>
    <property type="match status" value="1"/>
</dbReference>
<dbReference type="EMBL" id="WVUK01000044">
    <property type="protein sequence ID" value="KAF7495915.1"/>
    <property type="molecule type" value="Genomic_DNA"/>
</dbReference>
<organism evidence="2">
    <name type="scientific">Sarcoptes scabiei</name>
    <name type="common">Itch mite</name>
    <name type="synonym">Acarus scabiei</name>
    <dbReference type="NCBI Taxonomy" id="52283"/>
    <lineage>
        <taxon>Eukaryota</taxon>
        <taxon>Metazoa</taxon>
        <taxon>Ecdysozoa</taxon>
        <taxon>Arthropoda</taxon>
        <taxon>Chelicerata</taxon>
        <taxon>Arachnida</taxon>
        <taxon>Acari</taxon>
        <taxon>Acariformes</taxon>
        <taxon>Sarcoptiformes</taxon>
        <taxon>Astigmata</taxon>
        <taxon>Psoroptidia</taxon>
        <taxon>Sarcoptoidea</taxon>
        <taxon>Sarcoptidae</taxon>
        <taxon>Sarcoptinae</taxon>
        <taxon>Sarcoptes</taxon>
    </lineage>
</organism>
<evidence type="ECO:0000313" key="3">
    <source>
        <dbReference type="EnsemblMetazoa" id="KAF7495915.1"/>
    </source>
</evidence>
<keyword evidence="1" id="KW-0812">Transmembrane</keyword>
<evidence type="ECO:0000313" key="2">
    <source>
        <dbReference type="EMBL" id="KAF7495915.1"/>
    </source>
</evidence>
<reference evidence="4" key="1">
    <citation type="journal article" date="2020" name="PLoS Negl. Trop. Dis.">
        <title>High-quality nuclear genome for Sarcoptes scabiei-A critical resource for a neglected parasite.</title>
        <authorList>
            <person name="Korhonen P.K."/>
            <person name="Gasser R.B."/>
            <person name="Ma G."/>
            <person name="Wang T."/>
            <person name="Stroehlein A.J."/>
            <person name="Young N.D."/>
            <person name="Ang C.S."/>
            <person name="Fernando D.D."/>
            <person name="Lu H.C."/>
            <person name="Taylor S."/>
            <person name="Reynolds S.L."/>
            <person name="Mofiz E."/>
            <person name="Najaraj S.H."/>
            <person name="Gowda H."/>
            <person name="Madugundu A."/>
            <person name="Renuse S."/>
            <person name="Holt D."/>
            <person name="Pandey A."/>
            <person name="Papenfuss A.T."/>
            <person name="Fischer K."/>
        </authorList>
    </citation>
    <scope>NUCLEOTIDE SEQUENCE [LARGE SCALE GENOMIC DNA]</scope>
</reference>
<proteinExistence type="predicted"/>
<evidence type="ECO:0000256" key="1">
    <source>
        <dbReference type="SAM" id="Phobius"/>
    </source>
</evidence>
<feature type="transmembrane region" description="Helical" evidence="1">
    <location>
        <begin position="246"/>
        <end position="265"/>
    </location>
</feature>
<gene>
    <name evidence="2" type="ORF">SSS_4421</name>
</gene>
<reference evidence="2" key="2">
    <citation type="submission" date="2020-01" db="EMBL/GenBank/DDBJ databases">
        <authorList>
            <person name="Korhonen P.K.K."/>
            <person name="Guangxu M.G."/>
            <person name="Wang T.W."/>
            <person name="Stroehlein A.J.S."/>
            <person name="Young N.D."/>
            <person name="Ang C.-S.A."/>
            <person name="Fernando D.W.F."/>
            <person name="Lu H.L."/>
            <person name="Taylor S.T."/>
            <person name="Ehtesham M.E.M."/>
            <person name="Najaraj S.H.N."/>
            <person name="Harsha G.H.G."/>
            <person name="Madugundu A.M."/>
            <person name="Renuse S.R."/>
            <person name="Holt D.H."/>
            <person name="Pandey A.P."/>
            <person name="Papenfuss A.P."/>
            <person name="Gasser R.B.G."/>
            <person name="Fischer K.F."/>
        </authorList>
    </citation>
    <scope>NUCLEOTIDE SEQUENCE</scope>
    <source>
        <strain evidence="2">SSS_KF_BRIS2020</strain>
    </source>
</reference>
<name>A0A834VHC1_SARSC</name>
<evidence type="ECO:0008006" key="5">
    <source>
        <dbReference type="Google" id="ProtNLM"/>
    </source>
</evidence>
<protein>
    <recommendedName>
        <fullName evidence="5">Ig-like domain-containing protein</fullName>
    </recommendedName>
</protein>
<dbReference type="AlphaFoldDB" id="A0A834VHC1"/>
<dbReference type="InterPro" id="IPR013783">
    <property type="entry name" value="Ig-like_fold"/>
</dbReference>
<keyword evidence="1" id="KW-0472">Membrane</keyword>
<keyword evidence="1" id="KW-1133">Transmembrane helix</keyword>
<keyword evidence="4" id="KW-1185">Reference proteome</keyword>
<dbReference type="Proteomes" id="UP000070412">
    <property type="component" value="Unassembled WGS sequence"/>
</dbReference>
<accession>A0A834VHC1</accession>
<dbReference type="EnsemblMetazoa" id="SSS_4421s_mrna">
    <property type="protein sequence ID" value="KAF7495915.1"/>
    <property type="gene ID" value="SSS_4421"/>
</dbReference>
<sequence length="277" mass="32861">MLRESCSNSTRNCQIVKSIKLLHIEMSRLENISRFAIIFKSIVGACLIDAMINQNHTKLSILSSLQRQDEIEKNWIYLQRIDDPIEISKLMIENIESEKHLVFLYQQFYIQCNMIAKTENTLSFINIARFIWRNYYQNLPIMKLFSKKFKKVSSSPTSDGKERQFWMKNFIYLNSNVSYETNGRIRVMGDQLRFRSIQDQDKGLYTCAQIDSRTGIRFEHHYLATRPFNDNWFDLDNSIAIFKTTMISVLILIIIPAIIHQYFTFDSRNFQEQMRAI</sequence>
<evidence type="ECO:0000313" key="4">
    <source>
        <dbReference type="Proteomes" id="UP000070412"/>
    </source>
</evidence>
<reference evidence="3" key="3">
    <citation type="submission" date="2022-06" db="UniProtKB">
        <authorList>
            <consortium name="EnsemblMetazoa"/>
        </authorList>
    </citation>
    <scope>IDENTIFICATION</scope>
</reference>